<proteinExistence type="predicted"/>
<dbReference type="Proteomes" id="UP000028980">
    <property type="component" value="Unassembled WGS sequence"/>
</dbReference>
<dbReference type="EMBL" id="BBLG01000002">
    <property type="protein sequence ID" value="GAK75614.1"/>
    <property type="molecule type" value="Genomic_DNA"/>
</dbReference>
<reference evidence="1 2" key="1">
    <citation type="journal article" date="2014" name="Genome Announc.">
        <title>Draft Genome Sequences of Marine Flavobacterium Nonlabens Strains NR17, NR24, NR27, NR32, NR33, and Ara13.</title>
        <authorList>
            <person name="Nakanishi M."/>
            <person name="Meirelles P."/>
            <person name="Suzuki R."/>
            <person name="Takatani N."/>
            <person name="Mino S."/>
            <person name="Suda W."/>
            <person name="Oshima K."/>
            <person name="Hattori M."/>
            <person name="Ohkuma M."/>
            <person name="Hosokawa M."/>
            <person name="Miyashita K."/>
            <person name="Thompson F.L."/>
            <person name="Niwa A."/>
            <person name="Sawabe T."/>
            <person name="Sawabe T."/>
        </authorList>
    </citation>
    <scope>NUCLEOTIDE SEQUENCE [LARGE SCALE GENOMIC DNA]</scope>
    <source>
        <strain evidence="2">JCM19296</strain>
    </source>
</reference>
<dbReference type="AlphaFoldDB" id="A0A081D9L8"/>
<gene>
    <name evidence="1" type="ORF">JCM19296_1206</name>
</gene>
<evidence type="ECO:0000313" key="2">
    <source>
        <dbReference type="Proteomes" id="UP000028980"/>
    </source>
</evidence>
<accession>A0A081D9L8</accession>
<protein>
    <submittedName>
        <fullName evidence="1">Uncharacterized protein</fullName>
    </submittedName>
</protein>
<evidence type="ECO:0000313" key="1">
    <source>
        <dbReference type="EMBL" id="GAK75614.1"/>
    </source>
</evidence>
<name>A0A081D9L8_NONUL</name>
<sequence>MKTILTLGVGFWLGRQLYINYDKRTALKKEAQLKARLQQFLEKNDFSKTDSKKHSNTIFRSN</sequence>
<comment type="caution">
    <text evidence="1">The sequence shown here is derived from an EMBL/GenBank/DDBJ whole genome shotgun (WGS) entry which is preliminary data.</text>
</comment>
<organism evidence="1 2">
    <name type="scientific">Nonlabens ulvanivorans</name>
    <name type="common">Persicivirga ulvanivorans</name>
    <dbReference type="NCBI Taxonomy" id="906888"/>
    <lineage>
        <taxon>Bacteria</taxon>
        <taxon>Pseudomonadati</taxon>
        <taxon>Bacteroidota</taxon>
        <taxon>Flavobacteriia</taxon>
        <taxon>Flavobacteriales</taxon>
        <taxon>Flavobacteriaceae</taxon>
        <taxon>Nonlabens</taxon>
    </lineage>
</organism>